<sequence>MAQNTTKQQSSTNVPEIVTIEGETDIEQDEFTFIWTVKHYSVVSELETFVNSPVFKGGPKYNHAWQIEMHPNHVVEEVKHMSLYLSLVECGKGTFSKEKMVKANHQFAILNADGKLAKIAGRPGPTATINEYKLTRSGRWGYKKFIAFAELINPENKFVVDDTLKIQCKIWICGGLKEKVENINERTNCNTFVEKRITIARNGAIMDFGKMLKESIRTDVTIATNNRTFGAHKAILMTRSSVFAAMFNVDMLEKEVNVVEITDFDDDIVEGMLEHLYTGETDYMNERVKEFLQIAEKYDLTGLKEGCEYQLVGNLNKENAAAYLILANNYNSPCLKEKSMEFICKNKGELLKSQTFLEEMKAETNTSIFADLFFYHQ</sequence>
<dbReference type="Gene3D" id="3.30.710.10">
    <property type="entry name" value="Potassium Channel Kv1.1, Chain A"/>
    <property type="match status" value="1"/>
</dbReference>
<dbReference type="PANTHER" id="PTHR24413">
    <property type="entry name" value="SPECKLE-TYPE POZ PROTEIN"/>
    <property type="match status" value="1"/>
</dbReference>
<gene>
    <name evidence="3" type="ORF">ODALV1_LOCUS17287</name>
</gene>
<comment type="caution">
    <text evidence="3">The sequence shown here is derived from an EMBL/GenBank/DDBJ whole genome shotgun (WGS) entry which is preliminary data.</text>
</comment>
<evidence type="ECO:0000313" key="4">
    <source>
        <dbReference type="Proteomes" id="UP001642540"/>
    </source>
</evidence>
<reference evidence="3 4" key="1">
    <citation type="submission" date="2024-08" db="EMBL/GenBank/DDBJ databases">
        <authorList>
            <person name="Cucini C."/>
            <person name="Frati F."/>
        </authorList>
    </citation>
    <scope>NUCLEOTIDE SEQUENCE [LARGE SCALE GENOMIC DNA]</scope>
</reference>
<proteinExistence type="predicted"/>
<evidence type="ECO:0008006" key="5">
    <source>
        <dbReference type="Google" id="ProtNLM"/>
    </source>
</evidence>
<protein>
    <recommendedName>
        <fullName evidence="5">Speckle-type POZ protein</fullName>
    </recommendedName>
</protein>
<dbReference type="InterPro" id="IPR000210">
    <property type="entry name" value="BTB/POZ_dom"/>
</dbReference>
<dbReference type="CDD" id="cd14733">
    <property type="entry name" value="BACK"/>
    <property type="match status" value="1"/>
</dbReference>
<organism evidence="3 4">
    <name type="scientific">Orchesella dallaii</name>
    <dbReference type="NCBI Taxonomy" id="48710"/>
    <lineage>
        <taxon>Eukaryota</taxon>
        <taxon>Metazoa</taxon>
        <taxon>Ecdysozoa</taxon>
        <taxon>Arthropoda</taxon>
        <taxon>Hexapoda</taxon>
        <taxon>Collembola</taxon>
        <taxon>Entomobryomorpha</taxon>
        <taxon>Entomobryoidea</taxon>
        <taxon>Orchesellidae</taxon>
        <taxon>Orchesellinae</taxon>
        <taxon>Orchesella</taxon>
    </lineage>
</organism>
<dbReference type="PROSITE" id="PS50097">
    <property type="entry name" value="BTB"/>
    <property type="match status" value="1"/>
</dbReference>
<dbReference type="Pfam" id="PF00651">
    <property type="entry name" value="BTB"/>
    <property type="match status" value="1"/>
</dbReference>
<dbReference type="Proteomes" id="UP001642540">
    <property type="component" value="Unassembled WGS sequence"/>
</dbReference>
<dbReference type="SMART" id="SM00225">
    <property type="entry name" value="BTB"/>
    <property type="match status" value="1"/>
</dbReference>
<evidence type="ECO:0000313" key="3">
    <source>
        <dbReference type="EMBL" id="CAL8116445.1"/>
    </source>
</evidence>
<evidence type="ECO:0000259" key="1">
    <source>
        <dbReference type="PROSITE" id="PS50097"/>
    </source>
</evidence>
<name>A0ABP1R458_9HEXA</name>
<dbReference type="InterPro" id="IPR011333">
    <property type="entry name" value="SKP1/BTB/POZ_sf"/>
</dbReference>
<dbReference type="SUPFAM" id="SSF54695">
    <property type="entry name" value="POZ domain"/>
    <property type="match status" value="1"/>
</dbReference>
<dbReference type="PROSITE" id="PS50144">
    <property type="entry name" value="MATH"/>
    <property type="match status" value="1"/>
</dbReference>
<dbReference type="Pfam" id="PF22486">
    <property type="entry name" value="MATH_2"/>
    <property type="match status" value="1"/>
</dbReference>
<evidence type="ECO:0000259" key="2">
    <source>
        <dbReference type="PROSITE" id="PS50144"/>
    </source>
</evidence>
<dbReference type="InterPro" id="IPR002083">
    <property type="entry name" value="MATH/TRAF_dom"/>
</dbReference>
<feature type="domain" description="MATH" evidence="2">
    <location>
        <begin position="30"/>
        <end position="170"/>
    </location>
</feature>
<dbReference type="SUPFAM" id="SSF49599">
    <property type="entry name" value="TRAF domain-like"/>
    <property type="match status" value="1"/>
</dbReference>
<accession>A0ABP1R458</accession>
<dbReference type="Gene3D" id="2.60.210.10">
    <property type="entry name" value="Apoptosis, Tumor Necrosis Factor Receptor Associated Protein 2, Chain A"/>
    <property type="match status" value="1"/>
</dbReference>
<dbReference type="Gene3D" id="1.25.40.420">
    <property type="match status" value="1"/>
</dbReference>
<dbReference type="EMBL" id="CAXLJM020000053">
    <property type="protein sequence ID" value="CAL8116445.1"/>
    <property type="molecule type" value="Genomic_DNA"/>
</dbReference>
<dbReference type="InterPro" id="IPR008974">
    <property type="entry name" value="TRAF-like"/>
</dbReference>
<feature type="domain" description="BTB" evidence="1">
    <location>
        <begin position="218"/>
        <end position="285"/>
    </location>
</feature>
<keyword evidence="4" id="KW-1185">Reference proteome</keyword>